<feature type="region of interest" description="Disordered" evidence="3">
    <location>
        <begin position="145"/>
        <end position="228"/>
    </location>
</feature>
<feature type="region of interest" description="Disordered" evidence="3">
    <location>
        <begin position="90"/>
        <end position="127"/>
    </location>
</feature>
<organism evidence="4 5">
    <name type="scientific">Olea europaea subsp. europaea</name>
    <dbReference type="NCBI Taxonomy" id="158383"/>
    <lineage>
        <taxon>Eukaryota</taxon>
        <taxon>Viridiplantae</taxon>
        <taxon>Streptophyta</taxon>
        <taxon>Embryophyta</taxon>
        <taxon>Tracheophyta</taxon>
        <taxon>Spermatophyta</taxon>
        <taxon>Magnoliopsida</taxon>
        <taxon>eudicotyledons</taxon>
        <taxon>Gunneridae</taxon>
        <taxon>Pentapetalae</taxon>
        <taxon>asterids</taxon>
        <taxon>lamiids</taxon>
        <taxon>Lamiales</taxon>
        <taxon>Oleaceae</taxon>
        <taxon>Oleeae</taxon>
        <taxon>Olea</taxon>
    </lineage>
</organism>
<keyword evidence="5" id="KW-1185">Reference proteome</keyword>
<dbReference type="Gene3D" id="1.10.472.10">
    <property type="entry name" value="Cyclin-like"/>
    <property type="match status" value="1"/>
</dbReference>
<evidence type="ECO:0000256" key="2">
    <source>
        <dbReference type="ARBA" id="ARBA00023306"/>
    </source>
</evidence>
<dbReference type="GO" id="GO:0016538">
    <property type="term" value="F:cyclin-dependent protein serine/threonine kinase regulator activity"/>
    <property type="evidence" value="ECO:0007669"/>
    <property type="project" value="InterPro"/>
</dbReference>
<keyword evidence="1" id="KW-0132">Cell division</keyword>
<dbReference type="InterPro" id="IPR036915">
    <property type="entry name" value="Cyclin-like_sf"/>
</dbReference>
<evidence type="ECO:0000313" key="4">
    <source>
        <dbReference type="EMBL" id="CAA3030343.1"/>
    </source>
</evidence>
<dbReference type="Gramene" id="OE9A088411T1">
    <property type="protein sequence ID" value="OE9A088411C1"/>
    <property type="gene ID" value="OE9A088411"/>
</dbReference>
<dbReference type="Proteomes" id="UP000594638">
    <property type="component" value="Unassembled WGS sequence"/>
</dbReference>
<dbReference type="EMBL" id="CACTIH010009365">
    <property type="protein sequence ID" value="CAA3030343.1"/>
    <property type="molecule type" value="Genomic_DNA"/>
</dbReference>
<feature type="compositionally biased region" description="Basic and acidic residues" evidence="3">
    <location>
        <begin position="145"/>
        <end position="210"/>
    </location>
</feature>
<reference evidence="4 5" key="1">
    <citation type="submission" date="2019-12" db="EMBL/GenBank/DDBJ databases">
        <authorList>
            <person name="Alioto T."/>
            <person name="Alioto T."/>
            <person name="Gomez Garrido J."/>
        </authorList>
    </citation>
    <scope>NUCLEOTIDE SEQUENCE [LARGE SCALE GENOMIC DNA]</scope>
</reference>
<protein>
    <submittedName>
        <fullName evidence="4">Cyclin-L1-1</fullName>
    </submittedName>
</protein>
<evidence type="ECO:0000256" key="3">
    <source>
        <dbReference type="SAM" id="MobiDB-lite"/>
    </source>
</evidence>
<dbReference type="SUPFAM" id="SSF47954">
    <property type="entry name" value="Cyclin-like"/>
    <property type="match status" value="1"/>
</dbReference>
<dbReference type="OrthoDB" id="10264655at2759"/>
<keyword evidence="2" id="KW-0131">Cell cycle</keyword>
<sequence length="264" mass="29827">MGFICHVEHPHKFISNYLATLGTPPELRQEASNLANDRYQVPLPEDPPWWKAFDADKSGIDEVCRVLAHLYTLPKAQYIPVCKERGSFATSNQSWDSQHESVAKDGSLTGPAANEDGSTAKGSSSAVNQEVDVLVKAALDKMKELKSADDSKSMPTGEELREDPKSKSISDHRTEVGRKKEQRAEIMIRGRESDRERRREDSEKGRDKIKEKGHRSRDKGNDFGQFDVPRNQNITLLEIENIIARLTHQGRRIATNIIRMHKLS</sequence>
<comment type="caution">
    <text evidence="4">The sequence shown here is derived from an EMBL/GenBank/DDBJ whole genome shotgun (WGS) entry which is preliminary data.</text>
</comment>
<dbReference type="AlphaFoldDB" id="A0A8S0VE60"/>
<dbReference type="GO" id="GO:0051301">
    <property type="term" value="P:cell division"/>
    <property type="evidence" value="ECO:0007669"/>
    <property type="project" value="UniProtKB-KW"/>
</dbReference>
<gene>
    <name evidence="4" type="ORF">OLEA9_A088411</name>
</gene>
<evidence type="ECO:0000256" key="1">
    <source>
        <dbReference type="ARBA" id="ARBA00022618"/>
    </source>
</evidence>
<feature type="compositionally biased region" description="Polar residues" evidence="3">
    <location>
        <begin position="116"/>
        <end position="127"/>
    </location>
</feature>
<proteinExistence type="predicted"/>
<accession>A0A8S0VE60</accession>
<dbReference type="PANTHER" id="PTHR10026">
    <property type="entry name" value="CYCLIN"/>
    <property type="match status" value="1"/>
</dbReference>
<dbReference type="GO" id="GO:0006357">
    <property type="term" value="P:regulation of transcription by RNA polymerase II"/>
    <property type="evidence" value="ECO:0007669"/>
    <property type="project" value="InterPro"/>
</dbReference>
<name>A0A8S0VE60_OLEEU</name>
<evidence type="ECO:0000313" key="5">
    <source>
        <dbReference type="Proteomes" id="UP000594638"/>
    </source>
</evidence>
<dbReference type="InterPro" id="IPR043198">
    <property type="entry name" value="Cyclin/Ssn8"/>
</dbReference>